<dbReference type="AlphaFoldDB" id="A0A822XTH3"/>
<feature type="transmembrane region" description="Helical" evidence="8">
    <location>
        <begin position="34"/>
        <end position="53"/>
    </location>
</feature>
<dbReference type="Proteomes" id="UP000607653">
    <property type="component" value="Unassembled WGS sequence"/>
</dbReference>
<sequence length="203" mass="22125">MTSGGDVTVSPGNVPVYHKNNLEVIDRRVKVAEVVLRCMICGLGILAAVLVGSDTQVREIFTIRKKAKFTDMKALVFLLIANGIAAGYSFIQSLRCVVSVIRGSLLVNKPLAWAIFSGDQVMAYVLMAAFAAAAQSSVIAEMGQPEWQWMKVCNLYEKFCTQAGEGMVIALVVSLSMITLSFISAFNLFRLYGETEAQNRGGW</sequence>
<evidence type="ECO:0000256" key="3">
    <source>
        <dbReference type="ARBA" id="ARBA00011489"/>
    </source>
</evidence>
<keyword evidence="4 8" id="KW-1003">Cell membrane</keyword>
<keyword evidence="5 8" id="KW-0812">Transmembrane</keyword>
<evidence type="ECO:0000256" key="4">
    <source>
        <dbReference type="ARBA" id="ARBA00022475"/>
    </source>
</evidence>
<dbReference type="PANTHER" id="PTHR33573">
    <property type="entry name" value="CASP-LIKE PROTEIN 4A4"/>
    <property type="match status" value="1"/>
</dbReference>
<feature type="domain" description="Casparian strip membrane protein" evidence="9">
    <location>
        <begin position="27"/>
        <end position="174"/>
    </location>
</feature>
<dbReference type="PANTHER" id="PTHR33573:SF64">
    <property type="entry name" value="CASP-LIKE PROTEIN 2B1"/>
    <property type="match status" value="1"/>
</dbReference>
<evidence type="ECO:0000259" key="9">
    <source>
        <dbReference type="Pfam" id="PF04535"/>
    </source>
</evidence>
<dbReference type="NCBIfam" id="TIGR01569">
    <property type="entry name" value="A_tha_TIGR01569"/>
    <property type="match status" value="1"/>
</dbReference>
<organism evidence="10 11">
    <name type="scientific">Nelumbo nucifera</name>
    <name type="common">Sacred lotus</name>
    <dbReference type="NCBI Taxonomy" id="4432"/>
    <lineage>
        <taxon>Eukaryota</taxon>
        <taxon>Viridiplantae</taxon>
        <taxon>Streptophyta</taxon>
        <taxon>Embryophyta</taxon>
        <taxon>Tracheophyta</taxon>
        <taxon>Spermatophyta</taxon>
        <taxon>Magnoliopsida</taxon>
        <taxon>Proteales</taxon>
        <taxon>Nelumbonaceae</taxon>
        <taxon>Nelumbo</taxon>
    </lineage>
</organism>
<dbReference type="GO" id="GO:0005886">
    <property type="term" value="C:plasma membrane"/>
    <property type="evidence" value="ECO:0007669"/>
    <property type="project" value="UniProtKB-SubCell"/>
</dbReference>
<evidence type="ECO:0000256" key="5">
    <source>
        <dbReference type="ARBA" id="ARBA00022692"/>
    </source>
</evidence>
<feature type="transmembrane region" description="Helical" evidence="8">
    <location>
        <begin position="74"/>
        <end position="91"/>
    </location>
</feature>
<dbReference type="InterPro" id="IPR006459">
    <property type="entry name" value="CASP/CASPL"/>
</dbReference>
<keyword evidence="6 8" id="KW-1133">Transmembrane helix</keyword>
<evidence type="ECO:0000256" key="6">
    <source>
        <dbReference type="ARBA" id="ARBA00022989"/>
    </source>
</evidence>
<evidence type="ECO:0000256" key="2">
    <source>
        <dbReference type="ARBA" id="ARBA00007651"/>
    </source>
</evidence>
<proteinExistence type="inferred from homology"/>
<evidence type="ECO:0000313" key="11">
    <source>
        <dbReference type="Proteomes" id="UP000607653"/>
    </source>
</evidence>
<dbReference type="EMBL" id="DUZY01000001">
    <property type="protein sequence ID" value="DAD23627.1"/>
    <property type="molecule type" value="Genomic_DNA"/>
</dbReference>
<keyword evidence="7 8" id="KW-0472">Membrane</keyword>
<feature type="transmembrane region" description="Helical" evidence="8">
    <location>
        <begin position="111"/>
        <end position="134"/>
    </location>
</feature>
<accession>A0A822XTH3</accession>
<reference evidence="10 11" key="1">
    <citation type="journal article" date="2020" name="Mol. Biol. Evol.">
        <title>Distinct Expression and Methylation Patterns for Genes with Different Fates following a Single Whole-Genome Duplication in Flowering Plants.</title>
        <authorList>
            <person name="Shi T."/>
            <person name="Rahmani R.S."/>
            <person name="Gugger P.F."/>
            <person name="Wang M."/>
            <person name="Li H."/>
            <person name="Zhang Y."/>
            <person name="Li Z."/>
            <person name="Wang Q."/>
            <person name="Van de Peer Y."/>
            <person name="Marchal K."/>
            <person name="Chen J."/>
        </authorList>
    </citation>
    <scope>NUCLEOTIDE SEQUENCE [LARGE SCALE GENOMIC DNA]</scope>
    <source>
        <tissue evidence="10">Leaf</tissue>
    </source>
</reference>
<protein>
    <recommendedName>
        <fullName evidence="8">CASP-like protein</fullName>
    </recommendedName>
</protein>
<comment type="caution">
    <text evidence="10">The sequence shown here is derived from an EMBL/GenBank/DDBJ whole genome shotgun (WGS) entry which is preliminary data.</text>
</comment>
<comment type="similarity">
    <text evidence="2 8">Belongs to the Casparian strip membrane proteins (CASP) family.</text>
</comment>
<evidence type="ECO:0000256" key="8">
    <source>
        <dbReference type="RuleBase" id="RU361233"/>
    </source>
</evidence>
<evidence type="ECO:0000256" key="1">
    <source>
        <dbReference type="ARBA" id="ARBA00004651"/>
    </source>
</evidence>
<dbReference type="InterPro" id="IPR006702">
    <property type="entry name" value="CASP_dom"/>
</dbReference>
<evidence type="ECO:0000313" key="10">
    <source>
        <dbReference type="EMBL" id="DAD23627.1"/>
    </source>
</evidence>
<dbReference type="Pfam" id="PF04535">
    <property type="entry name" value="CASP_dom"/>
    <property type="match status" value="1"/>
</dbReference>
<evidence type="ECO:0000256" key="7">
    <source>
        <dbReference type="ARBA" id="ARBA00023136"/>
    </source>
</evidence>
<feature type="transmembrane region" description="Helical" evidence="8">
    <location>
        <begin position="168"/>
        <end position="189"/>
    </location>
</feature>
<keyword evidence="11" id="KW-1185">Reference proteome</keyword>
<comment type="subunit">
    <text evidence="3 8">Homodimer and heterodimers.</text>
</comment>
<gene>
    <name evidence="10" type="ORF">HUJ06_025090</name>
</gene>
<comment type="subcellular location">
    <subcellularLocation>
        <location evidence="1 8">Cell membrane</location>
        <topology evidence="1 8">Multi-pass membrane protein</topology>
    </subcellularLocation>
</comment>
<name>A0A822XTH3_NELNU</name>